<evidence type="ECO:0000256" key="2">
    <source>
        <dbReference type="ARBA" id="ARBA00023043"/>
    </source>
</evidence>
<dbReference type="SUPFAM" id="SSF48403">
    <property type="entry name" value="Ankyrin repeat"/>
    <property type="match status" value="1"/>
</dbReference>
<dbReference type="PANTHER" id="PTHR24198:SF165">
    <property type="entry name" value="ANKYRIN REPEAT-CONTAINING PROTEIN-RELATED"/>
    <property type="match status" value="1"/>
</dbReference>
<dbReference type="Pfam" id="PF12796">
    <property type="entry name" value="Ank_2"/>
    <property type="match status" value="1"/>
</dbReference>
<organism evidence="5 6">
    <name type="scientific">Pseudopithomyces chartarum</name>
    <dbReference type="NCBI Taxonomy" id="1892770"/>
    <lineage>
        <taxon>Eukaryota</taxon>
        <taxon>Fungi</taxon>
        <taxon>Dikarya</taxon>
        <taxon>Ascomycota</taxon>
        <taxon>Pezizomycotina</taxon>
        <taxon>Dothideomycetes</taxon>
        <taxon>Pleosporomycetidae</taxon>
        <taxon>Pleosporales</taxon>
        <taxon>Massarineae</taxon>
        <taxon>Didymosphaeriaceae</taxon>
        <taxon>Pseudopithomyces</taxon>
    </lineage>
</organism>
<keyword evidence="6" id="KW-1185">Reference proteome</keyword>
<keyword evidence="2 3" id="KW-0040">ANK repeat</keyword>
<accession>A0AAN6LTW0</accession>
<dbReference type="PANTHER" id="PTHR24198">
    <property type="entry name" value="ANKYRIN REPEAT AND PROTEIN KINASE DOMAIN-CONTAINING PROTEIN"/>
    <property type="match status" value="1"/>
</dbReference>
<feature type="region of interest" description="Disordered" evidence="4">
    <location>
        <begin position="1"/>
        <end position="36"/>
    </location>
</feature>
<reference evidence="5 6" key="1">
    <citation type="submission" date="2021-02" db="EMBL/GenBank/DDBJ databases">
        <title>Genome assembly of Pseudopithomyces chartarum.</title>
        <authorList>
            <person name="Jauregui R."/>
            <person name="Singh J."/>
            <person name="Voisey C."/>
        </authorList>
    </citation>
    <scope>NUCLEOTIDE SEQUENCE [LARGE SCALE GENOMIC DNA]</scope>
    <source>
        <strain evidence="5 6">AGR01</strain>
    </source>
</reference>
<dbReference type="InterPro" id="IPR036770">
    <property type="entry name" value="Ankyrin_rpt-contain_sf"/>
</dbReference>
<keyword evidence="1" id="KW-0677">Repeat</keyword>
<proteinExistence type="predicted"/>
<evidence type="ECO:0000256" key="4">
    <source>
        <dbReference type="SAM" id="MobiDB-lite"/>
    </source>
</evidence>
<dbReference type="SMART" id="SM00248">
    <property type="entry name" value="ANK"/>
    <property type="match status" value="2"/>
</dbReference>
<gene>
    <name evidence="5" type="ORF">GRF29_154g1596871</name>
</gene>
<evidence type="ECO:0000313" key="5">
    <source>
        <dbReference type="EMBL" id="KAK3203023.1"/>
    </source>
</evidence>
<evidence type="ECO:0008006" key="7">
    <source>
        <dbReference type="Google" id="ProtNLM"/>
    </source>
</evidence>
<evidence type="ECO:0000313" key="6">
    <source>
        <dbReference type="Proteomes" id="UP001280581"/>
    </source>
</evidence>
<evidence type="ECO:0000256" key="3">
    <source>
        <dbReference type="PROSITE-ProRule" id="PRU00023"/>
    </source>
</evidence>
<evidence type="ECO:0000256" key="1">
    <source>
        <dbReference type="ARBA" id="ARBA00022737"/>
    </source>
</evidence>
<feature type="compositionally biased region" description="Polar residues" evidence="4">
    <location>
        <begin position="7"/>
        <end position="23"/>
    </location>
</feature>
<dbReference type="AlphaFoldDB" id="A0AAN6LTW0"/>
<dbReference type="Proteomes" id="UP001280581">
    <property type="component" value="Unassembled WGS sequence"/>
</dbReference>
<dbReference type="PROSITE" id="PS50088">
    <property type="entry name" value="ANK_REPEAT"/>
    <property type="match status" value="1"/>
</dbReference>
<dbReference type="EMBL" id="WVTA01000013">
    <property type="protein sequence ID" value="KAK3203023.1"/>
    <property type="molecule type" value="Genomic_DNA"/>
</dbReference>
<protein>
    <recommendedName>
        <fullName evidence="7">Ankyrin</fullName>
    </recommendedName>
</protein>
<feature type="region of interest" description="Disordered" evidence="4">
    <location>
        <begin position="69"/>
        <end position="91"/>
    </location>
</feature>
<sequence length="185" mass="19996">MTEAQHRNQYNCTQKRPSLLGSSRDSENSDPAPSVPYDVVNGLYDLESTTTTTTFNPFAPAYLPNGSSVSAGPTGVEELSPKQSSTAAQNDGKVPLLHVAIRTQKKTMVRLLLRRGATTVDERDVHGRTALHVAVQRGDEEMVRTLLKHGADPEATDGCGLDALRLAVECGQEGIVEMLLDEISH</sequence>
<dbReference type="InterPro" id="IPR002110">
    <property type="entry name" value="Ankyrin_rpt"/>
</dbReference>
<dbReference type="PROSITE" id="PS50297">
    <property type="entry name" value="ANK_REP_REGION"/>
    <property type="match status" value="1"/>
</dbReference>
<name>A0AAN6LTW0_9PLEO</name>
<comment type="caution">
    <text evidence="5">The sequence shown here is derived from an EMBL/GenBank/DDBJ whole genome shotgun (WGS) entry which is preliminary data.</text>
</comment>
<feature type="repeat" description="ANK" evidence="3">
    <location>
        <begin position="126"/>
        <end position="158"/>
    </location>
</feature>
<dbReference type="Gene3D" id="1.25.40.20">
    <property type="entry name" value="Ankyrin repeat-containing domain"/>
    <property type="match status" value="1"/>
</dbReference>